<dbReference type="Gene3D" id="2.10.260.10">
    <property type="match status" value="1"/>
</dbReference>
<dbReference type="PANTHER" id="PTHR36432">
    <property type="match status" value="1"/>
</dbReference>
<evidence type="ECO:0000256" key="2">
    <source>
        <dbReference type="ARBA" id="ARBA00022969"/>
    </source>
</evidence>
<keyword evidence="2" id="KW-0749">Sporulation</keyword>
<evidence type="ECO:0000313" key="9">
    <source>
        <dbReference type="EMBL" id="ATW26990.1"/>
    </source>
</evidence>
<protein>
    <submittedName>
        <fullName evidence="9">Stage V sporulation protein T</fullName>
    </submittedName>
</protein>
<dbReference type="Gene3D" id="3.30.450.40">
    <property type="match status" value="1"/>
</dbReference>
<dbReference type="NCBIfam" id="TIGR01439">
    <property type="entry name" value="lp_hng_hel_AbrB"/>
    <property type="match status" value="1"/>
</dbReference>
<dbReference type="SUPFAM" id="SSF89447">
    <property type="entry name" value="AbrB/MazE/MraZ-like"/>
    <property type="match status" value="1"/>
</dbReference>
<keyword evidence="1" id="KW-0678">Repressor</keyword>
<evidence type="ECO:0000256" key="1">
    <source>
        <dbReference type="ARBA" id="ARBA00022491"/>
    </source>
</evidence>
<dbReference type="Proteomes" id="UP000323521">
    <property type="component" value="Chromosome"/>
</dbReference>
<dbReference type="Pfam" id="PF15714">
    <property type="entry name" value="SpoVT_C"/>
    <property type="match status" value="1"/>
</dbReference>
<accession>A0A3G1KX51</accession>
<proteinExistence type="predicted"/>
<evidence type="ECO:0000259" key="8">
    <source>
        <dbReference type="PROSITE" id="PS51740"/>
    </source>
</evidence>
<keyword evidence="5" id="KW-0010">Activator</keyword>
<evidence type="ECO:0000256" key="5">
    <source>
        <dbReference type="ARBA" id="ARBA00023159"/>
    </source>
</evidence>
<keyword evidence="6" id="KW-0804">Transcription</keyword>
<gene>
    <name evidence="9" type="ORF">DCMF_21470</name>
</gene>
<dbReference type="InterPro" id="IPR029016">
    <property type="entry name" value="GAF-like_dom_sf"/>
</dbReference>
<keyword evidence="4 7" id="KW-0238">DNA-binding</keyword>
<name>A0A3G1KX51_FORW1</name>
<evidence type="ECO:0000256" key="4">
    <source>
        <dbReference type="ARBA" id="ARBA00023125"/>
    </source>
</evidence>
<dbReference type="FunFam" id="2.10.260.10:FF:000001">
    <property type="entry name" value="Stage V sporulation protein T"/>
    <property type="match status" value="1"/>
</dbReference>
<dbReference type="GO" id="GO:0042802">
    <property type="term" value="F:identical protein binding"/>
    <property type="evidence" value="ECO:0007669"/>
    <property type="project" value="UniProtKB-ARBA"/>
</dbReference>
<organism evidence="9 10">
    <name type="scientific">Formimonas warabiya</name>
    <dbReference type="NCBI Taxonomy" id="1761012"/>
    <lineage>
        <taxon>Bacteria</taxon>
        <taxon>Bacillati</taxon>
        <taxon>Bacillota</taxon>
        <taxon>Clostridia</taxon>
        <taxon>Eubacteriales</taxon>
        <taxon>Peptococcaceae</taxon>
        <taxon>Candidatus Formimonas</taxon>
    </lineage>
</organism>
<evidence type="ECO:0000256" key="6">
    <source>
        <dbReference type="ARBA" id="ARBA00023163"/>
    </source>
</evidence>
<dbReference type="InterPro" id="IPR037914">
    <property type="entry name" value="SpoVT-AbrB_sf"/>
</dbReference>
<dbReference type="GO" id="GO:0003677">
    <property type="term" value="F:DNA binding"/>
    <property type="evidence" value="ECO:0007669"/>
    <property type="project" value="UniProtKB-UniRule"/>
</dbReference>
<keyword evidence="10" id="KW-1185">Reference proteome</keyword>
<dbReference type="InterPro" id="IPR014213">
    <property type="entry name" value="SpoVT"/>
</dbReference>
<dbReference type="EMBL" id="CP017634">
    <property type="protein sequence ID" value="ATW26990.1"/>
    <property type="molecule type" value="Genomic_DNA"/>
</dbReference>
<dbReference type="PROSITE" id="PS51740">
    <property type="entry name" value="SPOVT_ABRB"/>
    <property type="match status" value="1"/>
</dbReference>
<evidence type="ECO:0000256" key="7">
    <source>
        <dbReference type="PROSITE-ProRule" id="PRU01076"/>
    </source>
</evidence>
<dbReference type="OrthoDB" id="9782993at2"/>
<dbReference type="PIRSF" id="PIRSF026579">
    <property type="entry name" value="Spore_V_T"/>
    <property type="match status" value="1"/>
</dbReference>
<dbReference type="InterPro" id="IPR052731">
    <property type="entry name" value="B_subtilis_Trans_State_Reg"/>
</dbReference>
<sequence>MKATGIVRRIDDLGRVVIPKEIRRTLRIREGDPLEIFVDREGEVILKKYSPIGELGDFAKEYADSLYEAIGHIACIADRDTIIAVSGASKKEFLNKPIGPAVERVMEERRSVLINNPGEHTHCKDCAIMESDTEDDTCKFTAEVVAPIIAQGDPIGAVIICTKEPNVNMGEMEVKLAETAAGFLAKQMEQ</sequence>
<dbReference type="SMART" id="SM00966">
    <property type="entry name" value="SpoVT_AbrB"/>
    <property type="match status" value="1"/>
</dbReference>
<dbReference type="NCBIfam" id="TIGR02851">
    <property type="entry name" value="spore_V_T"/>
    <property type="match status" value="1"/>
</dbReference>
<dbReference type="AlphaFoldDB" id="A0A3G1KX51"/>
<evidence type="ECO:0000256" key="3">
    <source>
        <dbReference type="ARBA" id="ARBA00023015"/>
    </source>
</evidence>
<keyword evidence="3" id="KW-0805">Transcription regulation</keyword>
<dbReference type="Pfam" id="PF04014">
    <property type="entry name" value="MazE_antitoxin"/>
    <property type="match status" value="1"/>
</dbReference>
<evidence type="ECO:0000313" key="10">
    <source>
        <dbReference type="Proteomes" id="UP000323521"/>
    </source>
</evidence>
<dbReference type="PANTHER" id="PTHR36432:SF1">
    <property type="entry name" value="STAGE V SPORULATION PROTEIN T"/>
    <property type="match status" value="1"/>
</dbReference>
<dbReference type="GO" id="GO:0030435">
    <property type="term" value="P:sporulation resulting in formation of a cellular spore"/>
    <property type="evidence" value="ECO:0007669"/>
    <property type="project" value="UniProtKB-KW"/>
</dbReference>
<reference evidence="9 10" key="1">
    <citation type="submission" date="2016-10" db="EMBL/GenBank/DDBJ databases">
        <title>Complete Genome Sequence of Peptococcaceae strain DCMF.</title>
        <authorList>
            <person name="Edwards R.J."/>
            <person name="Holland S.I."/>
            <person name="Deshpande N.P."/>
            <person name="Wong Y.K."/>
            <person name="Ertan H."/>
            <person name="Manefield M."/>
            <person name="Russell T.L."/>
            <person name="Lee M.J."/>
        </authorList>
    </citation>
    <scope>NUCLEOTIDE SEQUENCE [LARGE SCALE GENOMIC DNA]</scope>
    <source>
        <strain evidence="9 10">DCMF</strain>
    </source>
</reference>
<dbReference type="InterPro" id="IPR007159">
    <property type="entry name" value="SpoVT-AbrB_dom"/>
</dbReference>
<dbReference type="RefSeq" id="WP_148136321.1">
    <property type="nucleotide sequence ID" value="NZ_CP017634.1"/>
</dbReference>
<dbReference type="SUPFAM" id="SSF55781">
    <property type="entry name" value="GAF domain-like"/>
    <property type="match status" value="1"/>
</dbReference>
<dbReference type="KEGG" id="fwa:DCMF_21470"/>
<feature type="domain" description="SpoVT-AbrB" evidence="8">
    <location>
        <begin position="5"/>
        <end position="51"/>
    </location>
</feature>